<keyword evidence="4" id="KW-1185">Reference proteome</keyword>
<evidence type="ECO:0000256" key="1">
    <source>
        <dbReference type="ARBA" id="ARBA00022527"/>
    </source>
</evidence>
<evidence type="ECO:0000313" key="4">
    <source>
        <dbReference type="Proteomes" id="UP000276232"/>
    </source>
</evidence>
<organism evidence="3 4">
    <name type="scientific">Pseudokineococcus lusitanus</name>
    <dbReference type="NCBI Taxonomy" id="763993"/>
    <lineage>
        <taxon>Bacteria</taxon>
        <taxon>Bacillati</taxon>
        <taxon>Actinomycetota</taxon>
        <taxon>Actinomycetes</taxon>
        <taxon>Kineosporiales</taxon>
        <taxon>Kineosporiaceae</taxon>
        <taxon>Pseudokineococcus</taxon>
    </lineage>
</organism>
<dbReference type="RefSeq" id="WP_123381488.1">
    <property type="nucleotide sequence ID" value="NZ_RJKN01000014.1"/>
</dbReference>
<proteinExistence type="predicted"/>
<dbReference type="PANTHER" id="PTHR35526:SF3">
    <property type="entry name" value="ANTI-SIGMA-F FACTOR RSBW"/>
    <property type="match status" value="1"/>
</dbReference>
<protein>
    <submittedName>
        <fullName evidence="3">Anti-sigma regulatory factor (Ser/Thr protein kinase)</fullName>
    </submittedName>
</protein>
<evidence type="ECO:0000259" key="2">
    <source>
        <dbReference type="Pfam" id="PF13581"/>
    </source>
</evidence>
<reference evidence="3 4" key="1">
    <citation type="journal article" date="2015" name="Stand. Genomic Sci.">
        <title>Genomic Encyclopedia of Bacterial and Archaeal Type Strains, Phase III: the genomes of soil and plant-associated and newly described type strains.</title>
        <authorList>
            <person name="Whitman W.B."/>
            <person name="Woyke T."/>
            <person name="Klenk H.P."/>
            <person name="Zhou Y."/>
            <person name="Lilburn T.G."/>
            <person name="Beck B.J."/>
            <person name="De Vos P."/>
            <person name="Vandamme P."/>
            <person name="Eisen J.A."/>
            <person name="Garrity G."/>
            <person name="Hugenholtz P."/>
            <person name="Kyrpides N.C."/>
        </authorList>
    </citation>
    <scope>NUCLEOTIDE SEQUENCE [LARGE SCALE GENOMIC DNA]</scope>
    <source>
        <strain evidence="3 4">CECT 7306</strain>
    </source>
</reference>
<keyword evidence="1" id="KW-0723">Serine/threonine-protein kinase</keyword>
<keyword evidence="1" id="KW-0418">Kinase</keyword>
<sequence>MPVLELGPDPAEVPAARHWVLRRCEEDGVEEDVRDVVELLTSELVANAYQHGRPPVRIRVSRVEVPADSATGRVVRLELEVTDMGPGAPVVREMGVDALGGRGMALVDMLAAAWGVRPAASPGTGKTVWCRLAA</sequence>
<dbReference type="GO" id="GO:0004674">
    <property type="term" value="F:protein serine/threonine kinase activity"/>
    <property type="evidence" value="ECO:0007669"/>
    <property type="project" value="UniProtKB-KW"/>
</dbReference>
<evidence type="ECO:0000313" key="3">
    <source>
        <dbReference type="EMBL" id="ROP26508.1"/>
    </source>
</evidence>
<dbReference type="InParanoid" id="A0A3N1G8K1"/>
<comment type="caution">
    <text evidence="3">The sequence shown here is derived from an EMBL/GenBank/DDBJ whole genome shotgun (WGS) entry which is preliminary data.</text>
</comment>
<dbReference type="InterPro" id="IPR003594">
    <property type="entry name" value="HATPase_dom"/>
</dbReference>
<dbReference type="PANTHER" id="PTHR35526">
    <property type="entry name" value="ANTI-SIGMA-F FACTOR RSBW-RELATED"/>
    <property type="match status" value="1"/>
</dbReference>
<dbReference type="AlphaFoldDB" id="A0A3N1G8K1"/>
<dbReference type="EMBL" id="RJKN01000014">
    <property type="protein sequence ID" value="ROP26508.1"/>
    <property type="molecule type" value="Genomic_DNA"/>
</dbReference>
<dbReference type="InterPro" id="IPR050267">
    <property type="entry name" value="Anti-sigma-factor_SerPK"/>
</dbReference>
<dbReference type="CDD" id="cd16936">
    <property type="entry name" value="HATPase_RsbW-like"/>
    <property type="match status" value="1"/>
</dbReference>
<dbReference type="Proteomes" id="UP000276232">
    <property type="component" value="Unassembled WGS sequence"/>
</dbReference>
<accession>A0A3N1G8K1</accession>
<dbReference type="Pfam" id="PF13581">
    <property type="entry name" value="HATPase_c_2"/>
    <property type="match status" value="1"/>
</dbReference>
<dbReference type="SUPFAM" id="SSF55874">
    <property type="entry name" value="ATPase domain of HSP90 chaperone/DNA topoisomerase II/histidine kinase"/>
    <property type="match status" value="1"/>
</dbReference>
<feature type="domain" description="Histidine kinase/HSP90-like ATPase" evidence="2">
    <location>
        <begin position="8"/>
        <end position="116"/>
    </location>
</feature>
<dbReference type="InterPro" id="IPR036890">
    <property type="entry name" value="HATPase_C_sf"/>
</dbReference>
<name>A0A3N1G8K1_9ACTN</name>
<gene>
    <name evidence="3" type="ORF">EDC03_3431</name>
</gene>
<dbReference type="OrthoDB" id="3473697at2"/>
<keyword evidence="1" id="KW-0808">Transferase</keyword>
<dbReference type="Gene3D" id="3.30.565.10">
    <property type="entry name" value="Histidine kinase-like ATPase, C-terminal domain"/>
    <property type="match status" value="1"/>
</dbReference>